<dbReference type="RefSeq" id="WP_144971059.1">
    <property type="nucleotide sequence ID" value="NZ_CP036289.1"/>
</dbReference>
<proteinExistence type="inferred from homology"/>
<dbReference type="Proteomes" id="UP000318626">
    <property type="component" value="Chromosome"/>
</dbReference>
<dbReference type="OrthoDB" id="282948at2"/>
<organism evidence="3 4">
    <name type="scientific">Bremerella volcania</name>
    <dbReference type="NCBI Taxonomy" id="2527984"/>
    <lineage>
        <taxon>Bacteria</taxon>
        <taxon>Pseudomonadati</taxon>
        <taxon>Planctomycetota</taxon>
        <taxon>Planctomycetia</taxon>
        <taxon>Pirellulales</taxon>
        <taxon>Pirellulaceae</taxon>
        <taxon>Bremerella</taxon>
    </lineage>
</organism>
<name>A0A518C4B2_9BACT</name>
<dbReference type="PANTHER" id="PTHR33755">
    <property type="entry name" value="TOXIN PARE1-RELATED"/>
    <property type="match status" value="1"/>
</dbReference>
<evidence type="ECO:0000313" key="4">
    <source>
        <dbReference type="Proteomes" id="UP000318626"/>
    </source>
</evidence>
<keyword evidence="4" id="KW-1185">Reference proteome</keyword>
<dbReference type="Pfam" id="PF05016">
    <property type="entry name" value="ParE_toxin"/>
    <property type="match status" value="1"/>
</dbReference>
<evidence type="ECO:0000313" key="3">
    <source>
        <dbReference type="EMBL" id="QDU74055.1"/>
    </source>
</evidence>
<evidence type="ECO:0000256" key="1">
    <source>
        <dbReference type="ARBA" id="ARBA00006226"/>
    </source>
</evidence>
<comment type="similarity">
    <text evidence="1">Belongs to the RelE toxin family.</text>
</comment>
<dbReference type="EMBL" id="CP036289">
    <property type="protein sequence ID" value="QDU74055.1"/>
    <property type="molecule type" value="Genomic_DNA"/>
</dbReference>
<gene>
    <name evidence="3" type="ORF">Pan97_10580</name>
</gene>
<dbReference type="InterPro" id="IPR051803">
    <property type="entry name" value="TA_system_RelE-like_toxin"/>
</dbReference>
<dbReference type="KEGG" id="bvo:Pan97_10580"/>
<keyword evidence="2" id="KW-1277">Toxin-antitoxin system</keyword>
<sequence length="126" mass="14669">MSRRAKAKITFTQQAADDLNEIYEYSIERWSKRTADKYISDIDAAVQRIQDNPDLLVELPDLHVALRFYHLNKHILICDVDGTSIVVLTVASTYRDIPRLLAYLQPRLGQEVDILHKRARHPKRTK</sequence>
<accession>A0A518C4B2</accession>
<dbReference type="InterPro" id="IPR007712">
    <property type="entry name" value="RelE/ParE_toxin"/>
</dbReference>
<evidence type="ECO:0000256" key="2">
    <source>
        <dbReference type="ARBA" id="ARBA00022649"/>
    </source>
</evidence>
<protein>
    <submittedName>
        <fullName evidence="3">Plasmid stabilization system protein</fullName>
    </submittedName>
</protein>
<dbReference type="Gene3D" id="3.30.2310.20">
    <property type="entry name" value="RelE-like"/>
    <property type="match status" value="1"/>
</dbReference>
<reference evidence="4" key="1">
    <citation type="submission" date="2019-02" db="EMBL/GenBank/DDBJ databases">
        <title>Deep-cultivation of Planctomycetes and their phenomic and genomic characterization uncovers novel biology.</title>
        <authorList>
            <person name="Wiegand S."/>
            <person name="Jogler M."/>
            <person name="Boedeker C."/>
            <person name="Pinto D."/>
            <person name="Vollmers J."/>
            <person name="Rivas-Marin E."/>
            <person name="Kohn T."/>
            <person name="Peeters S.H."/>
            <person name="Heuer A."/>
            <person name="Rast P."/>
            <person name="Oberbeckmann S."/>
            <person name="Bunk B."/>
            <person name="Jeske O."/>
            <person name="Meyerdierks A."/>
            <person name="Storesund J.E."/>
            <person name="Kallscheuer N."/>
            <person name="Luecker S."/>
            <person name="Lage O.M."/>
            <person name="Pohl T."/>
            <person name="Merkel B.J."/>
            <person name="Hornburger P."/>
            <person name="Mueller R.-W."/>
            <person name="Bruemmer F."/>
            <person name="Labrenz M."/>
            <person name="Spormann A.M."/>
            <person name="Op den Camp H."/>
            <person name="Overmann J."/>
            <person name="Amann R."/>
            <person name="Jetten M.S.M."/>
            <person name="Mascher T."/>
            <person name="Medema M.H."/>
            <person name="Devos D.P."/>
            <person name="Kaster A.-K."/>
            <person name="Ovreas L."/>
            <person name="Rohde M."/>
            <person name="Galperin M.Y."/>
            <person name="Jogler C."/>
        </authorList>
    </citation>
    <scope>NUCLEOTIDE SEQUENCE [LARGE SCALE GENOMIC DNA]</scope>
    <source>
        <strain evidence="4">Pan97</strain>
    </source>
</reference>
<dbReference type="AlphaFoldDB" id="A0A518C4B2"/>
<dbReference type="InterPro" id="IPR035093">
    <property type="entry name" value="RelE/ParE_toxin_dom_sf"/>
</dbReference>